<dbReference type="Pfam" id="PF03741">
    <property type="entry name" value="TerC"/>
    <property type="match status" value="1"/>
</dbReference>
<gene>
    <name evidence="2" type="ORF">ASZ90_008785</name>
</gene>
<organism evidence="2">
    <name type="scientific">hydrocarbon metagenome</name>
    <dbReference type="NCBI Taxonomy" id="938273"/>
    <lineage>
        <taxon>unclassified sequences</taxon>
        <taxon>metagenomes</taxon>
        <taxon>ecological metagenomes</taxon>
    </lineage>
</organism>
<dbReference type="AlphaFoldDB" id="A0A0W8FKH7"/>
<dbReference type="EMBL" id="LNQE01001062">
    <property type="protein sequence ID" value="KUG21429.1"/>
    <property type="molecule type" value="Genomic_DNA"/>
</dbReference>
<dbReference type="GO" id="GO:0016020">
    <property type="term" value="C:membrane"/>
    <property type="evidence" value="ECO:0007669"/>
    <property type="project" value="InterPro"/>
</dbReference>
<dbReference type="InterPro" id="IPR005496">
    <property type="entry name" value="Integral_membrane_TerC"/>
</dbReference>
<feature type="transmembrane region" description="Helical" evidence="1">
    <location>
        <begin position="31"/>
        <end position="49"/>
    </location>
</feature>
<keyword evidence="1" id="KW-0812">Transmembrane</keyword>
<sequence>MAIAIICAVVVMLYAAKPISNFVDSHPTIKILALSFLLLIGVTLVAEGFDVHVPKGYIYFAMAFSMGVEMLNRRVRNRQIKPLKLRKKSCVA</sequence>
<name>A0A0W8FKH7_9ZZZZ</name>
<keyword evidence="1" id="KW-0472">Membrane</keyword>
<accession>A0A0W8FKH7</accession>
<evidence type="ECO:0000256" key="1">
    <source>
        <dbReference type="SAM" id="Phobius"/>
    </source>
</evidence>
<proteinExistence type="predicted"/>
<protein>
    <submittedName>
        <fullName evidence="2">Integral membrane protein terc</fullName>
    </submittedName>
</protein>
<comment type="caution">
    <text evidence="2">The sequence shown here is derived from an EMBL/GenBank/DDBJ whole genome shotgun (WGS) entry which is preliminary data.</text>
</comment>
<keyword evidence="1" id="KW-1133">Transmembrane helix</keyword>
<reference evidence="2" key="1">
    <citation type="journal article" date="2015" name="Proc. Natl. Acad. Sci. U.S.A.">
        <title>Networks of energetic and metabolic interactions define dynamics in microbial communities.</title>
        <authorList>
            <person name="Embree M."/>
            <person name="Liu J.K."/>
            <person name="Al-Bassam M.M."/>
            <person name="Zengler K."/>
        </authorList>
    </citation>
    <scope>NUCLEOTIDE SEQUENCE</scope>
</reference>
<evidence type="ECO:0000313" key="2">
    <source>
        <dbReference type="EMBL" id="KUG21429.1"/>
    </source>
</evidence>